<accession>A0A9X5I816</accession>
<dbReference type="SUPFAM" id="SSF143120">
    <property type="entry name" value="YefM-like"/>
    <property type="match status" value="1"/>
</dbReference>
<name>A0A9X5I816_9CYAN</name>
<protein>
    <recommendedName>
        <fullName evidence="2">Antitoxin</fullName>
    </recommendedName>
</protein>
<dbReference type="Gene3D" id="3.40.1620.10">
    <property type="entry name" value="YefM-like domain"/>
    <property type="match status" value="1"/>
</dbReference>
<dbReference type="OrthoDB" id="9802003at2"/>
<evidence type="ECO:0000256" key="1">
    <source>
        <dbReference type="ARBA" id="ARBA00009981"/>
    </source>
</evidence>
<comment type="similarity">
    <text evidence="1 2">Belongs to the phD/YefM antitoxin family.</text>
</comment>
<dbReference type="Pfam" id="PF02604">
    <property type="entry name" value="PhdYeFM_antitox"/>
    <property type="match status" value="1"/>
</dbReference>
<evidence type="ECO:0000313" key="4">
    <source>
        <dbReference type="Proteomes" id="UP000031532"/>
    </source>
</evidence>
<dbReference type="RefSeq" id="WP_039714574.1">
    <property type="nucleotide sequence ID" value="NZ_JTJC03000017.1"/>
</dbReference>
<comment type="caution">
    <text evidence="3">The sequence shown here is derived from an EMBL/GenBank/DDBJ whole genome shotgun (WGS) entry which is preliminary data.</text>
</comment>
<evidence type="ECO:0000313" key="3">
    <source>
        <dbReference type="EMBL" id="NHC38054.1"/>
    </source>
</evidence>
<dbReference type="PANTHER" id="PTHR33713">
    <property type="entry name" value="ANTITOXIN YAFN-RELATED"/>
    <property type="match status" value="1"/>
</dbReference>
<dbReference type="AlphaFoldDB" id="A0A9X5I816"/>
<dbReference type="InterPro" id="IPR051405">
    <property type="entry name" value="phD/YefM_antitoxin"/>
</dbReference>
<organism evidence="3 4">
    <name type="scientific">Scytonema millei VB511283</name>
    <dbReference type="NCBI Taxonomy" id="1245923"/>
    <lineage>
        <taxon>Bacteria</taxon>
        <taxon>Bacillati</taxon>
        <taxon>Cyanobacteriota</taxon>
        <taxon>Cyanophyceae</taxon>
        <taxon>Nostocales</taxon>
        <taxon>Scytonemataceae</taxon>
        <taxon>Scytonema</taxon>
    </lineage>
</organism>
<dbReference type="InterPro" id="IPR036165">
    <property type="entry name" value="YefM-like_sf"/>
</dbReference>
<dbReference type="PANTHER" id="PTHR33713:SF6">
    <property type="entry name" value="ANTITOXIN YEFM"/>
    <property type="match status" value="1"/>
</dbReference>
<evidence type="ECO:0000256" key="2">
    <source>
        <dbReference type="RuleBase" id="RU362080"/>
    </source>
</evidence>
<keyword evidence="4" id="KW-1185">Reference proteome</keyword>
<proteinExistence type="inferred from homology"/>
<reference evidence="3 4" key="1">
    <citation type="journal article" date="2015" name="Genome Announc.">
        <title>Draft Genome Sequence of the Terrestrial Cyanobacterium Scytonema millei VB511283, Isolated from Eastern India.</title>
        <authorList>
            <person name="Sen D."/>
            <person name="Chandrababunaidu M.M."/>
            <person name="Singh D."/>
            <person name="Sanghi N."/>
            <person name="Ghorai A."/>
            <person name="Mishra G.P."/>
            <person name="Madduluri M."/>
            <person name="Adhikary S.P."/>
            <person name="Tripathy S."/>
        </authorList>
    </citation>
    <scope>NUCLEOTIDE SEQUENCE [LARGE SCALE GENOMIC DNA]</scope>
    <source>
        <strain evidence="3 4">VB511283</strain>
    </source>
</reference>
<dbReference type="Proteomes" id="UP000031532">
    <property type="component" value="Unassembled WGS sequence"/>
</dbReference>
<sequence>MDAVSTSEARTNLFSLVDRVSETHKPILITGKRNNAVLISQEDWNSIQETMYLLSIPGMKESIKDGMATPVEECISWEDLRRELADSIDEASS</sequence>
<dbReference type="NCBIfam" id="TIGR01552">
    <property type="entry name" value="phd_fam"/>
    <property type="match status" value="1"/>
</dbReference>
<dbReference type="EMBL" id="JTJC03000017">
    <property type="protein sequence ID" value="NHC38054.1"/>
    <property type="molecule type" value="Genomic_DNA"/>
</dbReference>
<comment type="function">
    <text evidence="2">Antitoxin component of a type II toxin-antitoxin (TA) system.</text>
</comment>
<dbReference type="InterPro" id="IPR006442">
    <property type="entry name" value="Antitoxin_Phd/YefM"/>
</dbReference>
<gene>
    <name evidence="3" type="ORF">QH73_0026115</name>
</gene>